<gene>
    <name evidence="7" type="ORF">HZU75_06320</name>
</gene>
<keyword evidence="4 6" id="KW-1133">Transmembrane helix</keyword>
<keyword evidence="3 6" id="KW-0812">Transmembrane</keyword>
<dbReference type="InterPro" id="IPR010343">
    <property type="entry name" value="ArAE_1"/>
</dbReference>
<name>A0A7D5V953_9NEIS</name>
<dbReference type="EMBL" id="CP058952">
    <property type="protein sequence ID" value="QLI81176.1"/>
    <property type="molecule type" value="Genomic_DNA"/>
</dbReference>
<sequence>MQLKSISRDNVILLFRVMLATGLSLLLVMPLSFQPLYYAPLGALLVANTELDASFRVGLHRLYGTLIGALLALIVVNVALPLPLSVSLGLGVGAILCRLLGWSSGTGVMGAVLLIMGTETERQGFVYPEMRLFTTLIGVAVGLLINALFSWLFARRRLLHQYICKAEALLEHLQASQQQVQTPESLHKLYQQLQAFEAVSPLLRLEKHLARLPADWQCRVELLDYVAKETVYACAANLDIERSCQDFGAILAELKVLSRHRVES</sequence>
<feature type="transmembrane region" description="Helical" evidence="6">
    <location>
        <begin position="130"/>
        <end position="153"/>
    </location>
</feature>
<dbReference type="KEGG" id="cfon:HZU75_06320"/>
<protein>
    <submittedName>
        <fullName evidence="7">FUSC family protein</fullName>
    </submittedName>
</protein>
<organism evidence="7 8">
    <name type="scientific">Chitinibacter fontanus</name>
    <dbReference type="NCBI Taxonomy" id="1737446"/>
    <lineage>
        <taxon>Bacteria</taxon>
        <taxon>Pseudomonadati</taxon>
        <taxon>Pseudomonadota</taxon>
        <taxon>Betaproteobacteria</taxon>
        <taxon>Neisseriales</taxon>
        <taxon>Chitinibacteraceae</taxon>
        <taxon>Chitinibacter</taxon>
    </lineage>
</organism>
<evidence type="ECO:0000256" key="4">
    <source>
        <dbReference type="ARBA" id="ARBA00022989"/>
    </source>
</evidence>
<evidence type="ECO:0000256" key="2">
    <source>
        <dbReference type="ARBA" id="ARBA00022475"/>
    </source>
</evidence>
<keyword evidence="2" id="KW-1003">Cell membrane</keyword>
<reference evidence="7 8" key="1">
    <citation type="journal article" date="2016" name="Int. J. Syst. Evol. Microbiol.">
        <title>Chitinibacter fontanus sp. nov., isolated from a spring.</title>
        <authorList>
            <person name="Sheu S.Y."/>
            <person name="Li Y.S."/>
            <person name="Young C.C."/>
            <person name="Chen W.M."/>
        </authorList>
    </citation>
    <scope>NUCLEOTIDE SEQUENCE [LARGE SCALE GENOMIC DNA]</scope>
    <source>
        <strain evidence="7 8">STM-7</strain>
    </source>
</reference>
<keyword evidence="8" id="KW-1185">Reference proteome</keyword>
<evidence type="ECO:0000256" key="6">
    <source>
        <dbReference type="SAM" id="Phobius"/>
    </source>
</evidence>
<proteinExistence type="predicted"/>
<comment type="subcellular location">
    <subcellularLocation>
        <location evidence="1">Cell membrane</location>
        <topology evidence="1">Multi-pass membrane protein</topology>
    </subcellularLocation>
</comment>
<dbReference type="Proteomes" id="UP000510822">
    <property type="component" value="Chromosome"/>
</dbReference>
<evidence type="ECO:0000256" key="3">
    <source>
        <dbReference type="ARBA" id="ARBA00022692"/>
    </source>
</evidence>
<feature type="transmembrane region" description="Helical" evidence="6">
    <location>
        <begin position="62"/>
        <end position="84"/>
    </location>
</feature>
<dbReference type="RefSeq" id="WP_180308306.1">
    <property type="nucleotide sequence ID" value="NZ_CP058952.1"/>
</dbReference>
<keyword evidence="5 6" id="KW-0472">Membrane</keyword>
<evidence type="ECO:0000313" key="8">
    <source>
        <dbReference type="Proteomes" id="UP000510822"/>
    </source>
</evidence>
<feature type="transmembrane region" description="Helical" evidence="6">
    <location>
        <begin position="96"/>
        <end position="118"/>
    </location>
</feature>
<accession>A0A7D5V953</accession>
<dbReference type="Pfam" id="PF06081">
    <property type="entry name" value="ArAE_1"/>
    <property type="match status" value="1"/>
</dbReference>
<feature type="transmembrane region" description="Helical" evidence="6">
    <location>
        <begin position="12"/>
        <end position="33"/>
    </location>
</feature>
<evidence type="ECO:0000256" key="5">
    <source>
        <dbReference type="ARBA" id="ARBA00023136"/>
    </source>
</evidence>
<dbReference type="AlphaFoldDB" id="A0A7D5V953"/>
<dbReference type="GO" id="GO:0005886">
    <property type="term" value="C:plasma membrane"/>
    <property type="evidence" value="ECO:0007669"/>
    <property type="project" value="UniProtKB-SubCell"/>
</dbReference>
<evidence type="ECO:0000313" key="7">
    <source>
        <dbReference type="EMBL" id="QLI81176.1"/>
    </source>
</evidence>
<evidence type="ECO:0000256" key="1">
    <source>
        <dbReference type="ARBA" id="ARBA00004651"/>
    </source>
</evidence>